<evidence type="ECO:0000259" key="5">
    <source>
        <dbReference type="SMART" id="SM01360"/>
    </source>
</evidence>
<dbReference type="InterPro" id="IPR011625">
    <property type="entry name" value="A2M_N_BRD"/>
</dbReference>
<dbReference type="Pfam" id="PF01835">
    <property type="entry name" value="MG2"/>
    <property type="match status" value="1"/>
</dbReference>
<protein>
    <submittedName>
        <fullName evidence="6">Alpha-2-macroglobulin</fullName>
    </submittedName>
</protein>
<dbReference type="SMART" id="SM01360">
    <property type="entry name" value="A2M"/>
    <property type="match status" value="1"/>
</dbReference>
<dbReference type="InterPro" id="IPR021868">
    <property type="entry name" value="Alpha_2_Macroglob_MG3"/>
</dbReference>
<evidence type="ECO:0000256" key="3">
    <source>
        <dbReference type="SAM" id="Phobius"/>
    </source>
</evidence>
<dbReference type="InterPro" id="IPR051802">
    <property type="entry name" value="YfhM-like"/>
</dbReference>
<dbReference type="CDD" id="cd02891">
    <property type="entry name" value="A2M_like"/>
    <property type="match status" value="1"/>
</dbReference>
<feature type="domain" description="Alpha-2-macroglobulin bait region" evidence="4">
    <location>
        <begin position="1142"/>
        <end position="1283"/>
    </location>
</feature>
<feature type="transmembrane region" description="Helical" evidence="3">
    <location>
        <begin position="12"/>
        <end position="33"/>
    </location>
</feature>
<dbReference type="PANTHER" id="PTHR40094:SF1">
    <property type="entry name" value="UBIQUITIN DOMAIN-CONTAINING PROTEIN"/>
    <property type="match status" value="1"/>
</dbReference>
<dbReference type="Pfam" id="PF07703">
    <property type="entry name" value="A2M_BRD"/>
    <property type="match status" value="1"/>
</dbReference>
<dbReference type="SMART" id="SM01359">
    <property type="entry name" value="A2M_N_2"/>
    <property type="match status" value="1"/>
</dbReference>
<dbReference type="PANTHER" id="PTHR40094">
    <property type="entry name" value="ALPHA-2-MACROGLOBULIN HOMOLOG"/>
    <property type="match status" value="1"/>
</dbReference>
<dbReference type="Pfam" id="PF00207">
    <property type="entry name" value="A2M"/>
    <property type="match status" value="1"/>
</dbReference>
<dbReference type="InterPro" id="IPR041246">
    <property type="entry name" value="Bact_MG10"/>
</dbReference>
<accession>A0ABV6CBG2</accession>
<keyword evidence="2" id="KW-0732">Signal</keyword>
<dbReference type="Pfam" id="PF11974">
    <property type="entry name" value="bMG3"/>
    <property type="match status" value="1"/>
</dbReference>
<feature type="domain" description="Alpha-2-macroglobulin" evidence="5">
    <location>
        <begin position="1349"/>
        <end position="1441"/>
    </location>
</feature>
<dbReference type="Pfam" id="PF21142">
    <property type="entry name" value="A2M_bMG2"/>
    <property type="match status" value="1"/>
</dbReference>
<dbReference type="InterPro" id="IPR049120">
    <property type="entry name" value="A2M_bMG2"/>
</dbReference>
<dbReference type="Gene3D" id="1.50.10.20">
    <property type="match status" value="1"/>
</dbReference>
<evidence type="ECO:0000313" key="7">
    <source>
        <dbReference type="Proteomes" id="UP001589758"/>
    </source>
</evidence>
<dbReference type="EMBL" id="JBHLXE010000013">
    <property type="protein sequence ID" value="MFC0178618.1"/>
    <property type="molecule type" value="Genomic_DNA"/>
</dbReference>
<keyword evidence="3" id="KW-0472">Membrane</keyword>
<proteinExistence type="inferred from homology"/>
<dbReference type="Gene3D" id="2.60.40.1930">
    <property type="match status" value="1"/>
</dbReference>
<evidence type="ECO:0000256" key="1">
    <source>
        <dbReference type="ARBA" id="ARBA00010556"/>
    </source>
</evidence>
<dbReference type="InterPro" id="IPR002890">
    <property type="entry name" value="MG2"/>
</dbReference>
<dbReference type="Pfam" id="PF17973">
    <property type="entry name" value="bMG10"/>
    <property type="match status" value="1"/>
</dbReference>
<dbReference type="InterPro" id="IPR008930">
    <property type="entry name" value="Terpenoid_cyclase/PrenylTrfase"/>
</dbReference>
<evidence type="ECO:0000313" key="6">
    <source>
        <dbReference type="EMBL" id="MFC0178618.1"/>
    </source>
</evidence>
<dbReference type="RefSeq" id="WP_385875434.1">
    <property type="nucleotide sequence ID" value="NZ_JBHLXE010000013.1"/>
</dbReference>
<gene>
    <name evidence="6" type="ORF">ACFFIT_00625</name>
</gene>
<dbReference type="InterPro" id="IPR041203">
    <property type="entry name" value="Bact_A2M_MG5"/>
</dbReference>
<keyword evidence="7" id="KW-1185">Reference proteome</keyword>
<reference evidence="6 7" key="1">
    <citation type="submission" date="2024-09" db="EMBL/GenBank/DDBJ databases">
        <authorList>
            <person name="Sun Q."/>
            <person name="Mori K."/>
        </authorList>
    </citation>
    <scope>NUCLEOTIDE SEQUENCE [LARGE SCALE GENOMIC DNA]</scope>
    <source>
        <strain evidence="6 7">CCM 8545</strain>
    </source>
</reference>
<name>A0ABV6CBG2_9GAMM</name>
<comment type="similarity">
    <text evidence="1">Belongs to the protease inhibitor I39 (alpha-2-macroglobulin) family. Bacterial alpha-2-macroglobulin subfamily.</text>
</comment>
<organism evidence="6 7">
    <name type="scientific">Thorsellia kenyensis</name>
    <dbReference type="NCBI Taxonomy" id="1549888"/>
    <lineage>
        <taxon>Bacteria</taxon>
        <taxon>Pseudomonadati</taxon>
        <taxon>Pseudomonadota</taxon>
        <taxon>Gammaproteobacteria</taxon>
        <taxon>Enterobacterales</taxon>
        <taxon>Thorselliaceae</taxon>
        <taxon>Thorsellia</taxon>
    </lineage>
</organism>
<evidence type="ECO:0000259" key="4">
    <source>
        <dbReference type="SMART" id="SM01359"/>
    </source>
</evidence>
<dbReference type="Gene3D" id="2.60.40.3710">
    <property type="match status" value="1"/>
</dbReference>
<sequence>MDILRLLVRLPFILVRFLLTILTLSCKLFLLIFKPILGQFKWQAPAWYAPLKKGFNCIEQQAVKHTIAVLSSLLLIIAIIFAIKYIYVYQENRPKPIAPAKIVTKTVSFTIDEPDYPDLLHPENKQTLNLFFSQSTAPIEKIEQIVNEGISLIPEIKGSWRWSNESQLTFTADEQFILGKSYTVSVTPNKLFAPNVVLESSSKSSVEFTVPHFYAEISEALLSNTPESTQKRQAFFTVKFPVPVDKKSFESAINLSQKHFINTTKDKTSIVPFTVKYDKDKTSIVPFTVKYDKDNSNIAYIQSDILMLEEYPSQLKLSINKSVKGKTHSLSSPSDSIHTLDIPDLFGLNVQSVETNIVEQSNKEQRLLIINLNDPIEVKSLEKALKVWLLPERTDNQSWSEQNIKDSDLKHLITVTPVLNEDEFDEDEKKNDNAMSSSVKFLFDAPENRSLFVTIDKKNIVSNTGYKLRESINTVVSVNPFTAKLNFTSNGAILPLKGSKTLDVSARNLKGMQVELYRIRPNQLQHMIWQKEPNYSSWSNDYDVAEHFSDYFTQFIRFDSSIKGKTQHHAIDLSHFLSKEKQFPRGIFFIKLRSWTGETTSIQPPLANGFTDQDWLDWNWYQNSNQLEKGIEKGDVFDQRIIVVTDIGIVTKRDIDQTWHVFAQSISQNAPLAQAKVSVIAKNGSELLSALSDENGHVHFPSLANFTQEQTPSYFLVQKETEEGTTDFSFLPVFYGYDRMIDFSRFDVGGNQQARDPKSLSSYLFSDRGVYRPGDTFHVGIITRTADWSNRLAGIPLIAVIYDARYQEIKRQTIVLNDSGFNELSYATANNSPTGEWRVELYLPGKNSEQSSSQSSEQPNSLSDAVLLGDVTINVKEFEPDQLKVKLALSPQVENGGWINPSILEADVNVSTLFNSPAENRRVTAQLSLKPVYPHFKRYDSYQFYENTPYRDGITEQLEEVKTDDRGHAKIKLNMESYQSGTYQLNLLVEAFELGAGRSVAATAKTLVSPYEYLIGFKQSEDLSFVNQGAERSINLIAIDPALEKITVSDLSIDLVERKYLSVLTQQASGAYQYESKLKETVINSSELSVLSTGVDFKLDTQTPGDYVLVIKNQDKQVLNRIYYSVAGNADVSRDLDRAAELNVKLDKTVYQPGDKMAISINAPYTGSGLITIERDKVYSWHWFHTDTTNSVQEITLPEMANFEGNAYVTVQFVRDSNSPEIFMSPLSYATVPFKLSYEARTAKLAINAPELLKSGDTLSMTVKTDIPQNVILFAVDEGILQVARYKLKDPLEYFFQKRALEVRSAQILDLILPEYTELQQFIAAAGGDASEGLDLHLNPFKRKKDEPVVFWSGIQLIDGEKSFDFPLPSYFSGKVRIMAISVSPDKIGHTQTESIIRDDIILSPNAPTTVAPNDEFEVSVNVTNNLDAIKTSKQDLQIRLETTQELELISDATQVISLEPNRGGVVTFRLKANQQLGGAELNFHAEYINADAKATTQSRTIGLSVRPLMPHRIAIQMGRMDGSQEKISNLRTLYPNFAENKAKASYSPLLLSSGLASYLNDYQHQCSEQIISRSIPLTVQQSYPEFFAIKELSKVNDDFNKVISILQNRQNSQGAIGLWQIEQNPDPFITAHAVMFMLEAKAANLSIPDSLLDNANRYLRDLSQDQDHYSIEDLRLRAYAAYLLAKQGEVVTSQIADIESRMTAMYGSDSTDLTALYLAATYQLLKLDKKAQQLLQPTLKTLAKSYDESWWNNDYWDPLVIDASRLSIIGEHFPNELNNLPPQVLDNLQQMLREQRFTTLSSAMTIIALDRYSKAAGDVFSQSSGVRPLSITSQFIDENKTVQQKEISTLNGMLVSALFQSTSDSQFPSQAIIFNNPNNLPAWYSVLQSGYDYSMINQPVSDGLEVTRHYTNLENKPITEVKLGETINVHVKIRANSLEGQTSIALVDLLPGGFEVVQQVLHQSSDEEEEGNYQSDSVHFSQPLAVNGSWHPNYTDIREDRVLIYGDVHENAEEFVYQIKATNIGKYQVPPAYAEAMYNRRIQAVSPVESKFITVTQAE</sequence>
<evidence type="ECO:0000256" key="2">
    <source>
        <dbReference type="ARBA" id="ARBA00022729"/>
    </source>
</evidence>
<feature type="transmembrane region" description="Helical" evidence="3">
    <location>
        <begin position="67"/>
        <end position="87"/>
    </location>
</feature>
<keyword evidence="3" id="KW-1133">Transmembrane helix</keyword>
<keyword evidence="3" id="KW-0812">Transmembrane</keyword>
<dbReference type="Proteomes" id="UP001589758">
    <property type="component" value="Unassembled WGS sequence"/>
</dbReference>
<dbReference type="Pfam" id="PF17972">
    <property type="entry name" value="bMG5"/>
    <property type="match status" value="1"/>
</dbReference>
<comment type="caution">
    <text evidence="6">The sequence shown here is derived from an EMBL/GenBank/DDBJ whole genome shotgun (WGS) entry which is preliminary data.</text>
</comment>
<dbReference type="InterPro" id="IPR001599">
    <property type="entry name" value="Macroglobln_a2"/>
</dbReference>
<dbReference type="SUPFAM" id="SSF48239">
    <property type="entry name" value="Terpenoid cyclases/Protein prenyltransferases"/>
    <property type="match status" value="1"/>
</dbReference>